<dbReference type="GO" id="GO:0000976">
    <property type="term" value="F:transcription cis-regulatory region binding"/>
    <property type="evidence" value="ECO:0007669"/>
    <property type="project" value="TreeGrafter"/>
</dbReference>
<proteinExistence type="inferred from homology"/>
<dbReference type="Gene3D" id="1.10.10.10">
    <property type="entry name" value="Winged helix-like DNA-binding domain superfamily/Winged helix DNA-binding domain"/>
    <property type="match status" value="1"/>
</dbReference>
<dbReference type="InterPro" id="IPR000847">
    <property type="entry name" value="LysR_HTH_N"/>
</dbReference>
<keyword evidence="4" id="KW-0804">Transcription</keyword>
<evidence type="ECO:0000313" key="6">
    <source>
        <dbReference type="EMBL" id="OWT54271.1"/>
    </source>
</evidence>
<dbReference type="SUPFAM" id="SSF46785">
    <property type="entry name" value="Winged helix' DNA-binding domain"/>
    <property type="match status" value="1"/>
</dbReference>
<evidence type="ECO:0000313" key="7">
    <source>
        <dbReference type="Proteomes" id="UP000214603"/>
    </source>
</evidence>
<comment type="similarity">
    <text evidence="1">Belongs to the LysR transcriptional regulatory family.</text>
</comment>
<dbReference type="SUPFAM" id="SSF53850">
    <property type="entry name" value="Periplasmic binding protein-like II"/>
    <property type="match status" value="1"/>
</dbReference>
<gene>
    <name evidence="6" type="ORF">CEY11_22995</name>
</gene>
<comment type="caution">
    <text evidence="6">The sequence shown here is derived from an EMBL/GenBank/DDBJ whole genome shotgun (WGS) entry which is preliminary data.</text>
</comment>
<organism evidence="6 7">
    <name type="scientific">Candidimonas nitroreducens</name>
    <dbReference type="NCBI Taxonomy" id="683354"/>
    <lineage>
        <taxon>Bacteria</taxon>
        <taxon>Pseudomonadati</taxon>
        <taxon>Pseudomonadota</taxon>
        <taxon>Betaproteobacteria</taxon>
        <taxon>Burkholderiales</taxon>
        <taxon>Alcaligenaceae</taxon>
        <taxon>Candidimonas</taxon>
    </lineage>
</organism>
<dbReference type="InterPro" id="IPR005119">
    <property type="entry name" value="LysR_subst-bd"/>
</dbReference>
<dbReference type="OrthoDB" id="464481at2"/>
<evidence type="ECO:0000256" key="4">
    <source>
        <dbReference type="ARBA" id="ARBA00023163"/>
    </source>
</evidence>
<dbReference type="PROSITE" id="PS50931">
    <property type="entry name" value="HTH_LYSR"/>
    <property type="match status" value="1"/>
</dbReference>
<accession>A0A225M402</accession>
<keyword evidence="7" id="KW-1185">Reference proteome</keyword>
<reference evidence="7" key="1">
    <citation type="submission" date="2017-06" db="EMBL/GenBank/DDBJ databases">
        <title>Herbaspirillum phytohormonus sp. nov., isolated from the root nodule of Robinia pseudoacacia in lead-zinc mine.</title>
        <authorList>
            <person name="Fan M."/>
            <person name="Lin Y."/>
        </authorList>
    </citation>
    <scope>NUCLEOTIDE SEQUENCE [LARGE SCALE GENOMIC DNA]</scope>
    <source>
        <strain evidence="7">SC-089</strain>
    </source>
</reference>
<feature type="domain" description="HTH lysR-type" evidence="5">
    <location>
        <begin position="1"/>
        <end position="58"/>
    </location>
</feature>
<name>A0A225M402_9BURK</name>
<dbReference type="PRINTS" id="PR00039">
    <property type="entry name" value="HTHLYSR"/>
</dbReference>
<keyword evidence="2" id="KW-0805">Transcription regulation</keyword>
<dbReference type="EMBL" id="NJIH01000016">
    <property type="protein sequence ID" value="OWT54271.1"/>
    <property type="molecule type" value="Genomic_DNA"/>
</dbReference>
<dbReference type="InterPro" id="IPR036390">
    <property type="entry name" value="WH_DNA-bd_sf"/>
</dbReference>
<evidence type="ECO:0000256" key="2">
    <source>
        <dbReference type="ARBA" id="ARBA00023015"/>
    </source>
</evidence>
<evidence type="ECO:0000259" key="5">
    <source>
        <dbReference type="PROSITE" id="PS50931"/>
    </source>
</evidence>
<dbReference type="PANTHER" id="PTHR30126">
    <property type="entry name" value="HTH-TYPE TRANSCRIPTIONAL REGULATOR"/>
    <property type="match status" value="1"/>
</dbReference>
<dbReference type="Pfam" id="PF03466">
    <property type="entry name" value="LysR_substrate"/>
    <property type="match status" value="1"/>
</dbReference>
<evidence type="ECO:0000256" key="1">
    <source>
        <dbReference type="ARBA" id="ARBA00009437"/>
    </source>
</evidence>
<protein>
    <submittedName>
        <fullName evidence="6">LysR family transcriptional regulator</fullName>
    </submittedName>
</protein>
<dbReference type="InterPro" id="IPR036388">
    <property type="entry name" value="WH-like_DNA-bd_sf"/>
</dbReference>
<evidence type="ECO:0000256" key="3">
    <source>
        <dbReference type="ARBA" id="ARBA00023125"/>
    </source>
</evidence>
<dbReference type="Proteomes" id="UP000214603">
    <property type="component" value="Unassembled WGS sequence"/>
</dbReference>
<keyword evidence="3" id="KW-0238">DNA-binding</keyword>
<sequence length="288" mass="30816">MELADLRIFKAVVDEGGVLKAARKLHRVQSSVSARVRQLEAAVGTQLFYRDKQRLLITPSGEMLLAYADKLLQLSEEARSAVSGSQPSGTLKIGALESTAASRLPQVLAGYHHAYPEVRVELVTGTNDSLTAAVAQRQLDAAFVAETPQGGNLCSMPLFAERLVIISAAGHPRIARPQDVAGDSLVAFPNGCAYRRALERWIGHGRQPVVRVLELASYHAIVACVAAGAGVALIPESVLATTQHQGLARHRLPDAHARIVTPLIWRRGESSAALSALREQLRAQPAAA</sequence>
<dbReference type="PANTHER" id="PTHR30126:SF40">
    <property type="entry name" value="HTH-TYPE TRANSCRIPTIONAL REGULATOR GLTR"/>
    <property type="match status" value="1"/>
</dbReference>
<dbReference type="GO" id="GO:0003700">
    <property type="term" value="F:DNA-binding transcription factor activity"/>
    <property type="evidence" value="ECO:0007669"/>
    <property type="project" value="InterPro"/>
</dbReference>
<dbReference type="FunFam" id="1.10.10.10:FF:000001">
    <property type="entry name" value="LysR family transcriptional regulator"/>
    <property type="match status" value="1"/>
</dbReference>
<dbReference type="Gene3D" id="3.40.190.290">
    <property type="match status" value="1"/>
</dbReference>
<dbReference type="Pfam" id="PF00126">
    <property type="entry name" value="HTH_1"/>
    <property type="match status" value="1"/>
</dbReference>
<dbReference type="AlphaFoldDB" id="A0A225M402"/>